<dbReference type="InterPro" id="IPR052164">
    <property type="entry name" value="Anthracycline_SecMetBiosynth"/>
</dbReference>
<dbReference type="RefSeq" id="WP_219572601.1">
    <property type="nucleotide sequence ID" value="NZ_CP120988.1"/>
</dbReference>
<gene>
    <name evidence="2" type="ORF">P8A19_28595</name>
</gene>
<dbReference type="PROSITE" id="PS51819">
    <property type="entry name" value="VOC"/>
    <property type="match status" value="2"/>
</dbReference>
<dbReference type="Proteomes" id="UP001235744">
    <property type="component" value="Chromosome"/>
</dbReference>
<accession>A0ABY9IVU4</accession>
<proteinExistence type="predicted"/>
<evidence type="ECO:0000313" key="3">
    <source>
        <dbReference type="Proteomes" id="UP001235744"/>
    </source>
</evidence>
<dbReference type="Pfam" id="PF00903">
    <property type="entry name" value="Glyoxalase"/>
    <property type="match status" value="2"/>
</dbReference>
<keyword evidence="3" id="KW-1185">Reference proteome</keyword>
<dbReference type="CDD" id="cd07247">
    <property type="entry name" value="SgaA_N_like"/>
    <property type="match status" value="2"/>
</dbReference>
<dbReference type="InterPro" id="IPR004360">
    <property type="entry name" value="Glyas_Fos-R_dOase_dom"/>
</dbReference>
<dbReference type="InterPro" id="IPR037523">
    <property type="entry name" value="VOC_core"/>
</dbReference>
<reference evidence="2 3" key="1">
    <citation type="submission" date="2023-03" db="EMBL/GenBank/DDBJ databases">
        <title>Isolation and description of six Streptomyces strains from soil environments, able to metabolize different microbial glucans.</title>
        <authorList>
            <person name="Widen T."/>
            <person name="Larsbrink J."/>
        </authorList>
    </citation>
    <scope>NUCLEOTIDE SEQUENCE [LARGE SCALE GENOMIC DNA]</scope>
    <source>
        <strain evidence="2 3">Alt2</strain>
    </source>
</reference>
<sequence>MAAEPKGTPCWADATFGDLEGAKRFYGEVLGWTYGESLPEYGNYTQAYVDGKAVAALSPPMPGQDAPPAWCLYLASPDAAATAAKVRENGGTVLVEPMRVGEFGTMVLASDPGGAAFGVWQAGAHEGFEARTVPGAYAWAEIFTREPAKADAFFPAVFGYGVKRMVDDAVDFTLYDLGSDPVLGRMKMTEEFPPEVPSYLNVYFTVADCDAAVEKAKSLGAELRFGPMTMPFGRFAALTDPQGAAFSLIDGTTTGGDMPEIEDVS</sequence>
<dbReference type="EMBL" id="CP120988">
    <property type="protein sequence ID" value="WLQ59140.1"/>
    <property type="molecule type" value="Genomic_DNA"/>
</dbReference>
<protein>
    <submittedName>
        <fullName evidence="2">VOC family protein</fullName>
    </submittedName>
</protein>
<name>A0ABY9IVU4_9ACTN</name>
<feature type="domain" description="VOC" evidence="1">
    <location>
        <begin position="8"/>
        <end position="122"/>
    </location>
</feature>
<dbReference type="PANTHER" id="PTHR33993">
    <property type="entry name" value="GLYOXALASE-RELATED"/>
    <property type="match status" value="1"/>
</dbReference>
<organism evidence="2 3">
    <name type="scientific">Streptomyces poriferorum</name>
    <dbReference type="NCBI Taxonomy" id="2798799"/>
    <lineage>
        <taxon>Bacteria</taxon>
        <taxon>Bacillati</taxon>
        <taxon>Actinomycetota</taxon>
        <taxon>Actinomycetes</taxon>
        <taxon>Kitasatosporales</taxon>
        <taxon>Streptomycetaceae</taxon>
        <taxon>Streptomyces</taxon>
    </lineage>
</organism>
<evidence type="ECO:0000259" key="1">
    <source>
        <dbReference type="PROSITE" id="PS51819"/>
    </source>
</evidence>
<feature type="domain" description="VOC" evidence="1">
    <location>
        <begin position="136"/>
        <end position="251"/>
    </location>
</feature>
<evidence type="ECO:0000313" key="2">
    <source>
        <dbReference type="EMBL" id="WLQ59140.1"/>
    </source>
</evidence>
<dbReference type="PANTHER" id="PTHR33993:SF10">
    <property type="entry name" value="CONSERVED PROTEIN"/>
    <property type="match status" value="1"/>
</dbReference>